<evidence type="ECO:0000313" key="6">
    <source>
        <dbReference type="Proteomes" id="UP000326198"/>
    </source>
</evidence>
<dbReference type="PANTHER" id="PTHR30108">
    <property type="entry name" value="3-OCTAPRENYL-4-HYDROXYBENZOATE CARBOXY-LYASE-RELATED"/>
    <property type="match status" value="1"/>
</dbReference>
<dbReference type="Pfam" id="PF20696">
    <property type="entry name" value="UbiD_C"/>
    <property type="match status" value="1"/>
</dbReference>
<dbReference type="Gene3D" id="3.40.1670.10">
    <property type="entry name" value="UbiD C-terminal domain-like"/>
    <property type="match status" value="1"/>
</dbReference>
<dbReference type="SUPFAM" id="SSF143968">
    <property type="entry name" value="UbiD C-terminal domain-like"/>
    <property type="match status" value="1"/>
</dbReference>
<dbReference type="InterPro" id="IPR002830">
    <property type="entry name" value="UbiD"/>
</dbReference>
<dbReference type="Gene3D" id="1.20.5.4570">
    <property type="match status" value="1"/>
</dbReference>
<feature type="domain" description="3-octaprenyl-4-hydroxybenzoate carboxy-lyase-like C-terminal" evidence="4">
    <location>
        <begin position="354"/>
        <end position="483"/>
    </location>
</feature>
<evidence type="ECO:0000259" key="2">
    <source>
        <dbReference type="Pfam" id="PF01977"/>
    </source>
</evidence>
<dbReference type="OrthoDB" id="4878259at2759"/>
<dbReference type="SUPFAM" id="SSF50475">
    <property type="entry name" value="FMN-binding split barrel"/>
    <property type="match status" value="1"/>
</dbReference>
<dbReference type="EC" id="4.1.1.102" evidence="1"/>
<evidence type="ECO:0000256" key="1">
    <source>
        <dbReference type="HAMAP-Rule" id="MF_03196"/>
    </source>
</evidence>
<keyword evidence="1" id="KW-0210">Decarboxylase</keyword>
<comment type="catalytic activity">
    <reaction evidence="1">
        <text>(E)-4-coumarate + H(+) = 4-vinylphenol + CO2</text>
        <dbReference type="Rhea" id="RHEA:33227"/>
        <dbReference type="ChEBI" id="CHEBI:1883"/>
        <dbReference type="ChEBI" id="CHEBI:12876"/>
        <dbReference type="ChEBI" id="CHEBI:15378"/>
        <dbReference type="ChEBI" id="CHEBI:16526"/>
        <dbReference type="EC" id="4.1.1.102"/>
    </reaction>
</comment>
<dbReference type="HAMAP" id="MF_01983">
    <property type="entry name" value="UbiD_FDC"/>
    <property type="match status" value="1"/>
</dbReference>
<reference evidence="5 6" key="1">
    <citation type="submission" date="2019-04" db="EMBL/GenBank/DDBJ databases">
        <title>Friends and foes A comparative genomics studyof 23 Aspergillus species from section Flavi.</title>
        <authorList>
            <consortium name="DOE Joint Genome Institute"/>
            <person name="Kjaerbolling I."/>
            <person name="Vesth T."/>
            <person name="Frisvad J.C."/>
            <person name="Nybo J.L."/>
            <person name="Theobald S."/>
            <person name="Kildgaard S."/>
            <person name="Isbrandt T."/>
            <person name="Kuo A."/>
            <person name="Sato A."/>
            <person name="Lyhne E.K."/>
            <person name="Kogle M.E."/>
            <person name="Wiebenga A."/>
            <person name="Kun R.S."/>
            <person name="Lubbers R.J."/>
            <person name="Makela M.R."/>
            <person name="Barry K."/>
            <person name="Chovatia M."/>
            <person name="Clum A."/>
            <person name="Daum C."/>
            <person name="Haridas S."/>
            <person name="He G."/>
            <person name="LaButti K."/>
            <person name="Lipzen A."/>
            <person name="Mondo S."/>
            <person name="Riley R."/>
            <person name="Salamov A."/>
            <person name="Simmons B.A."/>
            <person name="Magnuson J.K."/>
            <person name="Henrissat B."/>
            <person name="Mortensen U.H."/>
            <person name="Larsen T.O."/>
            <person name="Devries R.P."/>
            <person name="Grigoriev I.V."/>
            <person name="Machida M."/>
            <person name="Baker S.E."/>
            <person name="Andersen M.R."/>
        </authorList>
    </citation>
    <scope>NUCLEOTIDE SEQUENCE [LARGE SCALE GENOMIC DNA]</scope>
    <source>
        <strain evidence="5 6">IBT 29228</strain>
    </source>
</reference>
<comment type="similarity">
    <text evidence="1">Belongs to the UbiD family. UbiD-like/FDC subfamily.</text>
</comment>
<comment type="catalytic activity">
    <reaction evidence="1">
        <text>(E)-ferulate + H(+) = 2-methoxy-4-vinylphenol + CO2</text>
        <dbReference type="Rhea" id="RHEA:33807"/>
        <dbReference type="ChEBI" id="CHEBI:15378"/>
        <dbReference type="ChEBI" id="CHEBI:16526"/>
        <dbReference type="ChEBI" id="CHEBI:29749"/>
        <dbReference type="ChEBI" id="CHEBI:42438"/>
        <dbReference type="EC" id="4.1.1.102"/>
    </reaction>
</comment>
<comment type="function">
    <text evidence="1">Catalyzes the reversible decarboxylation of aromatic carboxylic acids like ferulic acid, p-coumaric acid or cinnamic acid, producing the corresponding vinyl derivatives 4-vinylphenol, 4-vinylguaiacol, and styrene, respectively, which play the role of aroma metabolites.</text>
</comment>
<sequence>MILNSELILKQRWWASLSTRFFHRQTTWNSRPDLDFRSFIDCLREDGDLADIHIEVDPYLEVGAIARRVSELDAKAPLFHNVKGSRQGLWRIFANAASLRKSRSERFGRVARGLGLPPGSTWKDINAKILAAKKAPVTPPNIVPSGPCKENKIFGDDINLVKLPVPKLHETDGGRYLQTYGMHICQAPDGSWTNWSIARAMVHDKNRLVGLVLPPQHIYQIRELWRKEGREAPWALALGVPTAAIIAAGMPIPDETSEGEYVSALTGSAIDMVKCETNDLLVPANSEIILEGAMSITESDKAYEGPFGEYLGYCTQDEPRLCPTFRVDAITYRHNAILPISVPGKITDESHTLTALTAPELLHLCLENNLPFKDAVHPLETYANWCVFQVDGDMLRRMKTTPGELCRKVGEIVFNNKTSFLTSRVLLVGDDINIYEFGDVMWAYTTRCRPGVDDYIFEDIPGLPLMPFMPPPPCRGGKVVSNCLLESEYSTGPDWINNDFAHAYPEDVKTKVLSNWEEMGLN</sequence>
<dbReference type="NCBIfam" id="TIGR00148">
    <property type="entry name" value="UbiD family decarboxylase"/>
    <property type="match status" value="1"/>
</dbReference>
<feature type="domain" description="3-octaprenyl-4-hydroxybenzoate carboxy-lyase-like N-terminal" evidence="3">
    <location>
        <begin position="41"/>
        <end position="128"/>
    </location>
</feature>
<name>A0A5N7B8A9_9EURO</name>
<proteinExistence type="inferred from homology"/>
<dbReference type="PANTHER" id="PTHR30108:SF17">
    <property type="entry name" value="FERULIC ACID DECARBOXYLASE 1"/>
    <property type="match status" value="1"/>
</dbReference>
<feature type="binding site" evidence="1">
    <location>
        <position position="258"/>
    </location>
    <ligand>
        <name>prenylated FMN</name>
        <dbReference type="ChEBI" id="CHEBI:87746"/>
    </ligand>
</feature>
<feature type="domain" description="3-octaprenyl-4-hydroxybenzoate carboxy-lyase-like Rift-related" evidence="2">
    <location>
        <begin position="145"/>
        <end position="345"/>
    </location>
</feature>
<feature type="binding site" evidence="1">
    <location>
        <position position="258"/>
    </location>
    <ligand>
        <name>Mn(2+)</name>
        <dbReference type="ChEBI" id="CHEBI:29035"/>
    </ligand>
</feature>
<feature type="binding site" evidence="1">
    <location>
        <position position="194"/>
    </location>
    <ligand>
        <name>Mn(2+)</name>
        <dbReference type="ChEBI" id="CHEBI:29035"/>
    </ligand>
</feature>
<comment type="cofactor">
    <cofactor evidence="1">
        <name>Mn(2+)</name>
        <dbReference type="ChEBI" id="CHEBI:29035"/>
    </cofactor>
</comment>
<dbReference type="Pfam" id="PF20695">
    <property type="entry name" value="UbiD_N"/>
    <property type="match status" value="1"/>
</dbReference>
<gene>
    <name evidence="1" type="primary">FDC1</name>
    <name evidence="5" type="ORF">BDV26DRAFT_292596</name>
</gene>
<dbReference type="Pfam" id="PF01977">
    <property type="entry name" value="UbiD"/>
    <property type="match status" value="1"/>
</dbReference>
<dbReference type="InterPro" id="IPR049381">
    <property type="entry name" value="UbiD-like_C"/>
</dbReference>
<comment type="subunit">
    <text evidence="1">Homodimer. May form higher order oligomers.</text>
</comment>
<dbReference type="GO" id="GO:0033494">
    <property type="term" value="P:ferulate metabolic process"/>
    <property type="evidence" value="ECO:0007669"/>
    <property type="project" value="UniProtKB-UniRule"/>
</dbReference>
<evidence type="ECO:0000259" key="3">
    <source>
        <dbReference type="Pfam" id="PF20695"/>
    </source>
</evidence>
<dbReference type="GO" id="GO:0005737">
    <property type="term" value="C:cytoplasm"/>
    <property type="evidence" value="ECO:0007669"/>
    <property type="project" value="UniProtKB-SubCell"/>
</dbReference>
<feature type="active site" description="Proton donor" evidence="1">
    <location>
        <position position="309"/>
    </location>
</feature>
<evidence type="ECO:0000259" key="4">
    <source>
        <dbReference type="Pfam" id="PF20696"/>
    </source>
</evidence>
<dbReference type="InterPro" id="IPR048304">
    <property type="entry name" value="UbiD_Rift_dom"/>
</dbReference>
<keyword evidence="1" id="KW-0479">Metal-binding</keyword>
<feature type="binding site" evidence="1">
    <location>
        <position position="217"/>
    </location>
    <ligand>
        <name>Mn(2+)</name>
        <dbReference type="ChEBI" id="CHEBI:29035"/>
    </ligand>
</feature>
<dbReference type="GO" id="GO:0016831">
    <property type="term" value="F:carboxy-lyase activity"/>
    <property type="evidence" value="ECO:0007669"/>
    <property type="project" value="UniProtKB-UniRule"/>
</dbReference>
<dbReference type="Proteomes" id="UP000326198">
    <property type="component" value="Unassembled WGS sequence"/>
</dbReference>
<keyword evidence="6" id="KW-1185">Reference proteome</keyword>
<comment type="cofactor">
    <cofactor evidence="1">
        <name>prenylated FMN</name>
        <dbReference type="ChEBI" id="CHEBI:87746"/>
    </cofactor>
    <text evidence="1">Binds 1 prenylated FMN per subunit.</text>
</comment>
<comment type="subcellular location">
    <subcellularLocation>
        <location evidence="1">Cytoplasm</location>
    </subcellularLocation>
</comment>
<keyword evidence="1" id="KW-0464">Manganese</keyword>
<feature type="binding site" evidence="1">
    <location>
        <position position="417"/>
    </location>
    <ligand>
        <name>prenylated FMN</name>
        <dbReference type="ChEBI" id="CHEBI:87746"/>
    </ligand>
</feature>
<dbReference type="AlphaFoldDB" id="A0A5N7B8A9"/>
<evidence type="ECO:0000313" key="5">
    <source>
        <dbReference type="EMBL" id="KAE8377994.1"/>
    </source>
</evidence>
<protein>
    <recommendedName>
        <fullName evidence="1">Ferulic acid decarboxylase 1</fullName>
        <ecNumber evidence="1">4.1.1.102</ecNumber>
    </recommendedName>
    <alternativeName>
        <fullName evidence="1">Phenacrylate decarboxylase</fullName>
    </alternativeName>
</protein>
<dbReference type="GO" id="GO:0046281">
    <property type="term" value="P:cinnamic acid catabolic process"/>
    <property type="evidence" value="ECO:0007669"/>
    <property type="project" value="UniProtKB-UniRule"/>
</dbReference>
<accession>A0A5N7B8A9</accession>
<feature type="binding site" evidence="1">
    <location>
        <begin position="194"/>
        <end position="199"/>
    </location>
    <ligand>
        <name>prenylated FMN</name>
        <dbReference type="ChEBI" id="CHEBI:87746"/>
    </ligand>
</feature>
<keyword evidence="1 5" id="KW-0456">Lyase</keyword>
<feature type="binding site" evidence="1">
    <location>
        <begin position="216"/>
        <end position="217"/>
    </location>
    <ligand>
        <name>prenylated FMN</name>
        <dbReference type="ChEBI" id="CHEBI:87746"/>
    </ligand>
</feature>
<dbReference type="EMBL" id="ML736214">
    <property type="protein sequence ID" value="KAE8377994.1"/>
    <property type="molecule type" value="Genomic_DNA"/>
</dbReference>
<dbReference type="InterPro" id="IPR032903">
    <property type="entry name" value="FDC-like"/>
</dbReference>
<dbReference type="InterPro" id="IPR049383">
    <property type="entry name" value="UbiD-like_N"/>
</dbReference>
<keyword evidence="1" id="KW-0963">Cytoplasm</keyword>
<dbReference type="GO" id="GO:0046872">
    <property type="term" value="F:metal ion binding"/>
    <property type="evidence" value="ECO:0007669"/>
    <property type="project" value="UniProtKB-KW"/>
</dbReference>
<comment type="catalytic activity">
    <reaction evidence="1">
        <text>(E)-cinnamate + H(+) = styrene + CO2</text>
        <dbReference type="Rhea" id="RHEA:46920"/>
        <dbReference type="ChEBI" id="CHEBI:15378"/>
        <dbReference type="ChEBI" id="CHEBI:15669"/>
        <dbReference type="ChEBI" id="CHEBI:16526"/>
        <dbReference type="ChEBI" id="CHEBI:27452"/>
        <dbReference type="EC" id="4.1.1.102"/>
    </reaction>
</comment>
<organism evidence="5 6">
    <name type="scientific">Aspergillus bertholletiae</name>
    <dbReference type="NCBI Taxonomy" id="1226010"/>
    <lineage>
        <taxon>Eukaryota</taxon>
        <taxon>Fungi</taxon>
        <taxon>Dikarya</taxon>
        <taxon>Ascomycota</taxon>
        <taxon>Pezizomycotina</taxon>
        <taxon>Eurotiomycetes</taxon>
        <taxon>Eurotiomycetidae</taxon>
        <taxon>Eurotiales</taxon>
        <taxon>Aspergillaceae</taxon>
        <taxon>Aspergillus</taxon>
        <taxon>Aspergillus subgen. Circumdati</taxon>
    </lineage>
</organism>